<gene>
    <name evidence="2" type="ORF">PDIGIT_LOCUS13536</name>
</gene>
<dbReference type="AlphaFoldDB" id="A0A9W4UQR2"/>
<feature type="region of interest" description="Disordered" evidence="1">
    <location>
        <begin position="1"/>
        <end position="75"/>
    </location>
</feature>
<evidence type="ECO:0000313" key="2">
    <source>
        <dbReference type="EMBL" id="CAI6340360.1"/>
    </source>
</evidence>
<name>A0A9W4UQR2_9PLEO</name>
<feature type="compositionally biased region" description="Basic and acidic residues" evidence="1">
    <location>
        <begin position="1"/>
        <end position="12"/>
    </location>
</feature>
<feature type="compositionally biased region" description="Polar residues" evidence="1">
    <location>
        <begin position="62"/>
        <end position="75"/>
    </location>
</feature>
<feature type="region of interest" description="Disordered" evidence="1">
    <location>
        <begin position="106"/>
        <end position="140"/>
    </location>
</feature>
<feature type="compositionally biased region" description="Low complexity" evidence="1">
    <location>
        <begin position="121"/>
        <end position="132"/>
    </location>
</feature>
<protein>
    <submittedName>
        <fullName evidence="2">Uncharacterized protein</fullName>
    </submittedName>
</protein>
<dbReference type="EMBL" id="CAOQHR010000010">
    <property type="protein sequence ID" value="CAI6340360.1"/>
    <property type="molecule type" value="Genomic_DNA"/>
</dbReference>
<reference evidence="2" key="1">
    <citation type="submission" date="2023-01" db="EMBL/GenBank/DDBJ databases">
        <authorList>
            <person name="Van Ghelder C."/>
            <person name="Rancurel C."/>
        </authorList>
    </citation>
    <scope>NUCLEOTIDE SEQUENCE</scope>
    <source>
        <strain evidence="2">CNCM I-4278</strain>
    </source>
</reference>
<sequence length="352" mass="38305">MRIPDIKRDNPERQYNASARYLAASAPGSTHPTAPSSPQLTKMSTIEEEDSDSTSTSLRRIASTSGISSRSATPIMTSQLDTQHRTPLQSYTIPEPVTPVLHFKQPPRTRAQLGTPPRPPSLLRSQSMSSFPASKSSLDVPPPGYSFDEPVLLFKKPPHPQPRGSLFEKTSITTGPSTTRAASLQNEPLTRKLDAAFALSLYKTSKSSTSVPFDPPIKAPLPSQDFGPIGAGRPRRSSLRDASFALNESHNLTRTVRPSPNPPYEPPALLSSSDVDRTVPEPGVLHCPIHGGNCDGVGVTGLNLTEAVARGAGFTEVLPCLRRGDRVMVDWERLFVEEMEKEGREVKNRKVD</sequence>
<accession>A0A9W4UQR2</accession>
<feature type="region of interest" description="Disordered" evidence="1">
    <location>
        <begin position="158"/>
        <end position="184"/>
    </location>
</feature>
<evidence type="ECO:0000313" key="3">
    <source>
        <dbReference type="Proteomes" id="UP001152607"/>
    </source>
</evidence>
<feature type="region of interest" description="Disordered" evidence="1">
    <location>
        <begin position="247"/>
        <end position="277"/>
    </location>
</feature>
<proteinExistence type="predicted"/>
<keyword evidence="3" id="KW-1185">Reference proteome</keyword>
<organism evidence="2 3">
    <name type="scientific">Periconia digitata</name>
    <dbReference type="NCBI Taxonomy" id="1303443"/>
    <lineage>
        <taxon>Eukaryota</taxon>
        <taxon>Fungi</taxon>
        <taxon>Dikarya</taxon>
        <taxon>Ascomycota</taxon>
        <taxon>Pezizomycotina</taxon>
        <taxon>Dothideomycetes</taxon>
        <taxon>Pleosporomycetidae</taxon>
        <taxon>Pleosporales</taxon>
        <taxon>Massarineae</taxon>
        <taxon>Periconiaceae</taxon>
        <taxon>Periconia</taxon>
    </lineage>
</organism>
<feature type="compositionally biased region" description="Polar residues" evidence="1">
    <location>
        <begin position="27"/>
        <end position="43"/>
    </location>
</feature>
<dbReference type="Proteomes" id="UP001152607">
    <property type="component" value="Unassembled WGS sequence"/>
</dbReference>
<feature type="compositionally biased region" description="Polar residues" evidence="1">
    <location>
        <begin position="168"/>
        <end position="184"/>
    </location>
</feature>
<evidence type="ECO:0000256" key="1">
    <source>
        <dbReference type="SAM" id="MobiDB-lite"/>
    </source>
</evidence>
<feature type="compositionally biased region" description="Polar residues" evidence="1">
    <location>
        <begin position="247"/>
        <end position="258"/>
    </location>
</feature>
<comment type="caution">
    <text evidence="2">The sequence shown here is derived from an EMBL/GenBank/DDBJ whole genome shotgun (WGS) entry which is preliminary data.</text>
</comment>
<dbReference type="OrthoDB" id="3792817at2759"/>